<dbReference type="Gene3D" id="3.40.50.1820">
    <property type="entry name" value="alpha/beta hydrolase"/>
    <property type="match status" value="1"/>
</dbReference>
<dbReference type="InterPro" id="IPR029058">
    <property type="entry name" value="AB_hydrolase_fold"/>
</dbReference>
<protein>
    <recommendedName>
        <fullName evidence="2">Serine aminopeptidase S33 domain-containing protein</fullName>
    </recommendedName>
</protein>
<sequence length="284" mass="31380">MRFLRGKFGIECFFVLCIIGVCIYLLPRIAINAFYYPDNKVYGPEPYSVEPVVFTAKDGTTLHGWFIPSAKGPSEYAIATVIHAHGNAGNMSAHWPLVNWLPDRNLNVFMFDYRGFGESKGTPSQAGLQDDTLSAIDYVRHRPDIDPQRLVLLGQSLGGNNIVSAITHGDRSGIRAVILDSTFSSYSAIANHMIPGSGLLLDDSYSADRNIADISPIPLLILHGTGDHVIPSEHSQTLYALAKEPKTLELIPDGQHIDAFSTRHGNRYRDETERFILEALKKGK</sequence>
<feature type="domain" description="Serine aminopeptidase S33" evidence="2">
    <location>
        <begin position="79"/>
        <end position="185"/>
    </location>
</feature>
<dbReference type="PANTHER" id="PTHR12277">
    <property type="entry name" value="ALPHA/BETA HYDROLASE DOMAIN-CONTAINING PROTEIN"/>
    <property type="match status" value="1"/>
</dbReference>
<reference evidence="3 4" key="1">
    <citation type="journal article" date="2022" name="Int. J. Syst. Evol. Microbiol.">
        <title>Pseudocitrobacter corydidari sp. nov., isolated from the Asian emerald cockroach Corydidarum magnifica.</title>
        <authorList>
            <person name="Guzman J."/>
            <person name="Poehlein A."/>
            <person name="Glaeser S.P."/>
            <person name="Schwengers O."/>
            <person name="Blom J."/>
            <person name="Hollensteiner J."/>
            <person name="Kampfer P."/>
            <person name="Vilcinskas A."/>
        </authorList>
    </citation>
    <scope>NUCLEOTIDE SEQUENCE [LARGE SCALE GENOMIC DNA]</scope>
    <source>
        <strain evidence="3">G163CM</strain>
    </source>
</reference>
<keyword evidence="4" id="KW-1185">Reference proteome</keyword>
<keyword evidence="1" id="KW-0812">Transmembrane</keyword>
<evidence type="ECO:0000313" key="3">
    <source>
        <dbReference type="EMBL" id="UGS39450.1"/>
    </source>
</evidence>
<evidence type="ECO:0000313" key="4">
    <source>
        <dbReference type="Proteomes" id="UP001199659"/>
    </source>
</evidence>
<gene>
    <name evidence="3" type="ORF">G163CM_01270</name>
</gene>
<dbReference type="InterPro" id="IPR022742">
    <property type="entry name" value="Hydrolase_4"/>
</dbReference>
<keyword evidence="1" id="KW-0472">Membrane</keyword>
<dbReference type="PANTHER" id="PTHR12277:SF81">
    <property type="entry name" value="PROTEIN ABHD13"/>
    <property type="match status" value="1"/>
</dbReference>
<dbReference type="Proteomes" id="UP001199659">
    <property type="component" value="Chromosome"/>
</dbReference>
<dbReference type="Pfam" id="PF12146">
    <property type="entry name" value="Hydrolase_4"/>
    <property type="match status" value="1"/>
</dbReference>
<dbReference type="EMBL" id="CP087880">
    <property type="protein sequence ID" value="UGS39450.1"/>
    <property type="molecule type" value="Genomic_DNA"/>
</dbReference>
<keyword evidence="1" id="KW-1133">Transmembrane helix</keyword>
<organism evidence="3 4">
    <name type="scientific">Pseudocitrobacter corydidari</name>
    <dbReference type="NCBI Taxonomy" id="2891570"/>
    <lineage>
        <taxon>Bacteria</taxon>
        <taxon>Pseudomonadati</taxon>
        <taxon>Pseudomonadota</taxon>
        <taxon>Gammaproteobacteria</taxon>
        <taxon>Enterobacterales</taxon>
        <taxon>Enterobacteriaceae</taxon>
        <taxon>Pseudocitrobacter</taxon>
    </lineage>
</organism>
<feature type="transmembrane region" description="Helical" evidence="1">
    <location>
        <begin position="12"/>
        <end position="36"/>
    </location>
</feature>
<dbReference type="RefSeq" id="WP_231826508.1">
    <property type="nucleotide sequence ID" value="NZ_CP087880.1"/>
</dbReference>
<evidence type="ECO:0000259" key="2">
    <source>
        <dbReference type="Pfam" id="PF12146"/>
    </source>
</evidence>
<proteinExistence type="predicted"/>
<evidence type="ECO:0000256" key="1">
    <source>
        <dbReference type="SAM" id="Phobius"/>
    </source>
</evidence>
<name>A0ABY3RY57_9ENTR</name>
<dbReference type="SUPFAM" id="SSF53474">
    <property type="entry name" value="alpha/beta-Hydrolases"/>
    <property type="match status" value="1"/>
</dbReference>
<accession>A0ABY3RY57</accession>